<comment type="caution">
    <text evidence="12">The sequence shown here is derived from an EMBL/GenBank/DDBJ whole genome shotgun (WGS) entry which is preliminary data.</text>
</comment>
<keyword evidence="9 10" id="KW-0472">Membrane</keyword>
<evidence type="ECO:0000256" key="7">
    <source>
        <dbReference type="ARBA" id="ARBA00022692"/>
    </source>
</evidence>
<evidence type="ECO:0000256" key="9">
    <source>
        <dbReference type="ARBA" id="ARBA00023136"/>
    </source>
</evidence>
<organism evidence="12 13">
    <name type="scientific">Shewanella mangrovisoli</name>
    <dbReference type="NCBI Taxonomy" id="2864211"/>
    <lineage>
        <taxon>Bacteria</taxon>
        <taxon>Pseudomonadati</taxon>
        <taxon>Pseudomonadota</taxon>
        <taxon>Gammaproteobacteria</taxon>
        <taxon>Alteromonadales</taxon>
        <taxon>Shewanellaceae</taxon>
        <taxon>Shewanella</taxon>
    </lineage>
</organism>
<comment type="caution">
    <text evidence="10">Lacks conserved residue(s) required for the propagation of feature annotation.</text>
</comment>
<comment type="similarity">
    <text evidence="2 10">Belongs to the major facilitator superfamily. DHA1 family. MdtL (TC 2.A.1.2.22) subfamily.</text>
</comment>
<feature type="transmembrane region" description="Helical" evidence="10">
    <location>
        <begin position="40"/>
        <end position="58"/>
    </location>
</feature>
<feature type="transmembrane region" description="Helical" evidence="10">
    <location>
        <begin position="356"/>
        <end position="380"/>
    </location>
</feature>
<dbReference type="PANTHER" id="PTHR42718">
    <property type="entry name" value="MAJOR FACILITATOR SUPERFAMILY MULTIDRUG TRANSPORTER MFSC"/>
    <property type="match status" value="1"/>
</dbReference>
<evidence type="ECO:0000256" key="10">
    <source>
        <dbReference type="HAMAP-Rule" id="MF_01530"/>
    </source>
</evidence>
<feature type="transmembrane region" description="Helical" evidence="10">
    <location>
        <begin position="128"/>
        <end position="152"/>
    </location>
</feature>
<dbReference type="InterPro" id="IPR011701">
    <property type="entry name" value="MFS"/>
</dbReference>
<feature type="transmembrane region" description="Helical" evidence="10">
    <location>
        <begin position="204"/>
        <end position="225"/>
    </location>
</feature>
<dbReference type="Gene3D" id="1.20.1720.10">
    <property type="entry name" value="Multidrug resistance protein D"/>
    <property type="match status" value="1"/>
</dbReference>
<protein>
    <recommendedName>
        <fullName evidence="3 10">Multidrug resistance protein MdtL</fullName>
    </recommendedName>
</protein>
<feature type="transmembrane region" description="Helical" evidence="10">
    <location>
        <begin position="270"/>
        <end position="291"/>
    </location>
</feature>
<feature type="transmembrane region" description="Helical" evidence="10">
    <location>
        <begin position="93"/>
        <end position="116"/>
    </location>
</feature>
<dbReference type="Proteomes" id="UP001576708">
    <property type="component" value="Unassembled WGS sequence"/>
</dbReference>
<gene>
    <name evidence="10" type="primary">mdtL</name>
    <name evidence="12" type="ORF">ACE02W_10395</name>
</gene>
<dbReference type="CDD" id="cd17320">
    <property type="entry name" value="MFS_MdfA_MDR_like"/>
    <property type="match status" value="1"/>
</dbReference>
<feature type="domain" description="Major facilitator superfamily (MFS) profile" evidence="11">
    <location>
        <begin position="1"/>
        <end position="384"/>
    </location>
</feature>
<keyword evidence="4 10" id="KW-0813">Transport</keyword>
<dbReference type="RefSeq" id="WP_342201602.1">
    <property type="nucleotide sequence ID" value="NZ_JBCATE010000003.1"/>
</dbReference>
<dbReference type="HAMAP" id="MF_01530">
    <property type="entry name" value="MFS_MdtL"/>
    <property type="match status" value="1"/>
</dbReference>
<dbReference type="PROSITE" id="PS50850">
    <property type="entry name" value="MFS"/>
    <property type="match status" value="1"/>
</dbReference>
<evidence type="ECO:0000256" key="4">
    <source>
        <dbReference type="ARBA" id="ARBA00022448"/>
    </source>
</evidence>
<feature type="transmembrane region" description="Helical" evidence="10">
    <location>
        <begin position="70"/>
        <end position="87"/>
    </location>
</feature>
<evidence type="ECO:0000256" key="8">
    <source>
        <dbReference type="ARBA" id="ARBA00022989"/>
    </source>
</evidence>
<dbReference type="InterPro" id="IPR023697">
    <property type="entry name" value="Multidrug-R_MdtL"/>
</dbReference>
<sequence>MFRYLLCCFGLVLMYPTGIDMYLVGLPQIANQLGATEAQLHIAFSVYLAGMATTMLFAGSLADRIGRKPITLFGALLFALASYFAARSQSSDLFLIARFVQGVGAGCCYVVAFAILRDVLDDKRRAKVLSMLNGVTCIIPVIAPVIGHLIMLRFPWPSLFYTMAVMGLLVFGLCLFVLRETYSKASFHSQALPRVQTESFKQGFFISRVVITTLGVTTILSYVNVSPMLIMGQMGFDRGQYSNTMAMTALVSMLASFSTPFLLNQFKEKSLILFSQTLFAAAALVFILTQLGWLGQLFNLLGFGLVCSGFAIGFGVTMSQALSPFVARAGVASSLLGIAQVCTSALYIWVMGLLEVSAINILLVILTVGALISITLMLAVPKLSEMVANEQIPESA</sequence>
<evidence type="ECO:0000256" key="6">
    <source>
        <dbReference type="ARBA" id="ARBA00022519"/>
    </source>
</evidence>
<feature type="transmembrane region" description="Helical" evidence="10">
    <location>
        <begin position="329"/>
        <end position="350"/>
    </location>
</feature>
<keyword evidence="8 10" id="KW-1133">Transmembrane helix</keyword>
<dbReference type="Pfam" id="PF07690">
    <property type="entry name" value="MFS_1"/>
    <property type="match status" value="1"/>
</dbReference>
<evidence type="ECO:0000259" key="11">
    <source>
        <dbReference type="PROSITE" id="PS50850"/>
    </source>
</evidence>
<name>A0ABV4VIS1_9GAMM</name>
<feature type="transmembrane region" description="Helical" evidence="10">
    <location>
        <begin position="158"/>
        <end position="178"/>
    </location>
</feature>
<dbReference type="InterPro" id="IPR020846">
    <property type="entry name" value="MFS_dom"/>
</dbReference>
<keyword evidence="5 10" id="KW-1003">Cell membrane</keyword>
<feature type="transmembrane region" description="Helical" evidence="10">
    <location>
        <begin position="297"/>
        <end position="317"/>
    </location>
</feature>
<proteinExistence type="inferred from homology"/>
<dbReference type="InterPro" id="IPR036259">
    <property type="entry name" value="MFS_trans_sf"/>
</dbReference>
<accession>A0ABV4VIS1</accession>
<reference evidence="12 13" key="1">
    <citation type="submission" date="2024-09" db="EMBL/GenBank/DDBJ databases">
        <authorList>
            <person name="Zhang Y."/>
        </authorList>
    </citation>
    <scope>NUCLEOTIDE SEQUENCE [LARGE SCALE GENOMIC DNA]</scope>
    <source>
        <strain evidence="12 13">ZJ318</strain>
    </source>
</reference>
<keyword evidence="13" id="KW-1185">Reference proteome</keyword>
<keyword evidence="6" id="KW-0997">Cell inner membrane</keyword>
<evidence type="ECO:0000256" key="1">
    <source>
        <dbReference type="ARBA" id="ARBA00004429"/>
    </source>
</evidence>
<keyword evidence="7 10" id="KW-0812">Transmembrane</keyword>
<feature type="transmembrane region" description="Helical" evidence="10">
    <location>
        <begin position="245"/>
        <end position="263"/>
    </location>
</feature>
<dbReference type="EMBL" id="JBHFGU010000003">
    <property type="protein sequence ID" value="MFB2620215.1"/>
    <property type="molecule type" value="Genomic_DNA"/>
</dbReference>
<dbReference type="NCBIfam" id="NF007782">
    <property type="entry name" value="PRK10473.1"/>
    <property type="match status" value="1"/>
</dbReference>
<dbReference type="SUPFAM" id="SSF103473">
    <property type="entry name" value="MFS general substrate transporter"/>
    <property type="match status" value="1"/>
</dbReference>
<evidence type="ECO:0000256" key="3">
    <source>
        <dbReference type="ARBA" id="ARBA00018468"/>
    </source>
</evidence>
<evidence type="ECO:0000256" key="2">
    <source>
        <dbReference type="ARBA" id="ARBA00009818"/>
    </source>
</evidence>
<evidence type="ECO:0000256" key="5">
    <source>
        <dbReference type="ARBA" id="ARBA00022475"/>
    </source>
</evidence>
<evidence type="ECO:0000313" key="13">
    <source>
        <dbReference type="Proteomes" id="UP001576708"/>
    </source>
</evidence>
<dbReference type="PANTHER" id="PTHR42718:SF9">
    <property type="entry name" value="MAJOR FACILITATOR SUPERFAMILY MULTIDRUG TRANSPORTER MFSC"/>
    <property type="match status" value="1"/>
</dbReference>
<comment type="subcellular location">
    <subcellularLocation>
        <location evidence="1">Cell inner membrane</location>
        <topology evidence="1">Multi-pass membrane protein</topology>
    </subcellularLocation>
    <subcellularLocation>
        <location evidence="10">Cell membrane</location>
        <topology evidence="10">Multi-pass membrane protein</topology>
    </subcellularLocation>
</comment>
<evidence type="ECO:0000313" key="12">
    <source>
        <dbReference type="EMBL" id="MFB2620215.1"/>
    </source>
</evidence>